<dbReference type="EMBL" id="JACRSU010000003">
    <property type="protein sequence ID" value="MBC8540894.1"/>
    <property type="molecule type" value="Genomic_DNA"/>
</dbReference>
<dbReference type="RefSeq" id="WP_249312442.1">
    <property type="nucleotide sequence ID" value="NZ_JACRSU010000003.1"/>
</dbReference>
<dbReference type="SUPFAM" id="SSF49785">
    <property type="entry name" value="Galactose-binding domain-like"/>
    <property type="match status" value="2"/>
</dbReference>
<dbReference type="PANTHER" id="PTHR45713:SF6">
    <property type="entry name" value="F5_8 TYPE C DOMAIN-CONTAINING PROTEIN"/>
    <property type="match status" value="1"/>
</dbReference>
<dbReference type="InterPro" id="IPR051941">
    <property type="entry name" value="BG_Antigen-Binding_Lectin"/>
</dbReference>
<reference evidence="2" key="1">
    <citation type="submission" date="2020-08" db="EMBL/GenBank/DDBJ databases">
        <title>Genome public.</title>
        <authorList>
            <person name="Liu C."/>
            <person name="Sun Q."/>
        </authorList>
    </citation>
    <scope>NUCLEOTIDE SEQUENCE</scope>
    <source>
        <strain evidence="2">H8</strain>
    </source>
</reference>
<keyword evidence="3" id="KW-1185">Reference proteome</keyword>
<evidence type="ECO:0000313" key="3">
    <source>
        <dbReference type="Proteomes" id="UP000611762"/>
    </source>
</evidence>
<name>A0A926DNE3_9FIRM</name>
<dbReference type="Proteomes" id="UP000611762">
    <property type="component" value="Unassembled WGS sequence"/>
</dbReference>
<dbReference type="PANTHER" id="PTHR45713">
    <property type="entry name" value="FTP DOMAIN-CONTAINING PROTEIN"/>
    <property type="match status" value="1"/>
</dbReference>
<evidence type="ECO:0000256" key="1">
    <source>
        <dbReference type="SAM" id="SignalP"/>
    </source>
</evidence>
<dbReference type="Gene3D" id="2.60.120.260">
    <property type="entry name" value="Galactose-binding domain-like"/>
    <property type="match status" value="3"/>
</dbReference>
<comment type="caution">
    <text evidence="2">The sequence shown here is derived from an EMBL/GenBank/DDBJ whole genome shotgun (WGS) entry which is preliminary data.</text>
</comment>
<dbReference type="AlphaFoldDB" id="A0A926DNE3"/>
<keyword evidence="1" id="KW-0732">Signal</keyword>
<accession>A0A926DNE3</accession>
<feature type="chain" id="PRO_5037174234" evidence="1">
    <location>
        <begin position="23"/>
        <end position="599"/>
    </location>
</feature>
<dbReference type="InterPro" id="IPR008979">
    <property type="entry name" value="Galactose-bd-like_sf"/>
</dbReference>
<protein>
    <submittedName>
        <fullName evidence="2">Discoidin domain-containing protein</fullName>
    </submittedName>
</protein>
<organism evidence="2 3">
    <name type="scientific">Congzhengia minquanensis</name>
    <dbReference type="NCBI Taxonomy" id="2763657"/>
    <lineage>
        <taxon>Bacteria</taxon>
        <taxon>Bacillati</taxon>
        <taxon>Bacillota</taxon>
        <taxon>Clostridia</taxon>
        <taxon>Eubacteriales</taxon>
        <taxon>Oscillospiraceae</taxon>
        <taxon>Congzhengia</taxon>
    </lineage>
</organism>
<feature type="signal peptide" evidence="1">
    <location>
        <begin position="1"/>
        <end position="22"/>
    </location>
</feature>
<evidence type="ECO:0000313" key="2">
    <source>
        <dbReference type="EMBL" id="MBC8540894.1"/>
    </source>
</evidence>
<gene>
    <name evidence="2" type="ORF">H8698_07890</name>
</gene>
<sequence length="599" mass="65319">MKKFLCVLLSLGMLLTAANVCAAPGDVVNVALDKPAFANQQYGALTPSNATDGSALTCYAGTWGAAGTNVTFYVDLGETYPIHSLKLLLGGTDQEAQRKNFNIYLTNERPVWTAAGERVLVHEQAEDPGDDVELNVSVPDEAKAEAYRYVVVEKQDQATGLAIREIEVYAPADSVPEKPSYMVEIGRNKTALSNDNFDTSASYMLNDGNAATIVAGETSGTSETGALRYKAWIDLGAAFPIEGVNISITKGNDTWFFIYGSNDPTFAERDTLYTGEGTPLGQDFKFLETPEEMKATPYQYIMVERNNGKAMAISELEVYTTNTAAEETEVSEQNGRVIEVGRGKKVVSNSFAGSYVAENINDGVDSSFWQANWPTTEEHYAFIDMEKPISVARVTTFGVQTVAAGRTDADLKIVATNDPNLAPENWDTLATWEANKTTLPRREMMFTPAAEFAKNTYRFVGISTILGTGTNGMQEQRVAELKVYTYAQDFKETINPIAAAWNSETKTAEISSVMVTNANTPYNMIAAAYQTDEDGNNQMIGVRIQEISGLVQGAYQPVSMTADLSGVEGIENVTRIRVILVDTLDRMCPKMTAYDISLS</sequence>
<proteinExistence type="predicted"/>